<evidence type="ECO:0000313" key="3">
    <source>
        <dbReference type="EMBL" id="TYP96620.1"/>
    </source>
</evidence>
<comment type="caution">
    <text evidence="3">The sequence shown here is derived from an EMBL/GenBank/DDBJ whole genome shotgun (WGS) entry which is preliminary data.</text>
</comment>
<sequence length="93" mass="10402">MKRILIYYCSTALLILPCDTAHAASPRIARKIGDQDEVKRYHYAVYKRTSSKGGSAGMKTSLRPKDSSRMRPFMDGLLSGMTLGLYDVHCKTT</sequence>
<dbReference type="EMBL" id="VNHX01000005">
    <property type="protein sequence ID" value="TYP96620.1"/>
    <property type="molecule type" value="Genomic_DNA"/>
</dbReference>
<feature type="chain" id="PRO_5024385112" evidence="2">
    <location>
        <begin position="24"/>
        <end position="93"/>
    </location>
</feature>
<evidence type="ECO:0000256" key="1">
    <source>
        <dbReference type="SAM" id="MobiDB-lite"/>
    </source>
</evidence>
<protein>
    <submittedName>
        <fullName evidence="3">Uncharacterized protein</fullName>
    </submittedName>
</protein>
<keyword evidence="4" id="KW-1185">Reference proteome</keyword>
<feature type="signal peptide" evidence="2">
    <location>
        <begin position="1"/>
        <end position="23"/>
    </location>
</feature>
<reference evidence="3 4" key="1">
    <citation type="submission" date="2019-07" db="EMBL/GenBank/DDBJ databases">
        <title>Genomic Encyclopedia of Archaeal and Bacterial Type Strains, Phase II (KMG-II): from individual species to whole genera.</title>
        <authorList>
            <person name="Goeker M."/>
        </authorList>
    </citation>
    <scope>NUCLEOTIDE SEQUENCE [LARGE SCALE GENOMIC DNA]</scope>
    <source>
        <strain evidence="3 4">DSM 18850</strain>
    </source>
</reference>
<organism evidence="3 4">
    <name type="scientific">Sphingobacterium allocomposti</name>
    <dbReference type="NCBI Taxonomy" id="415956"/>
    <lineage>
        <taxon>Bacteria</taxon>
        <taxon>Pseudomonadati</taxon>
        <taxon>Bacteroidota</taxon>
        <taxon>Sphingobacteriia</taxon>
        <taxon>Sphingobacteriales</taxon>
        <taxon>Sphingobacteriaceae</taxon>
        <taxon>Sphingobacterium</taxon>
    </lineage>
</organism>
<accession>A0A5S5DL18</accession>
<feature type="region of interest" description="Disordered" evidence="1">
    <location>
        <begin position="50"/>
        <end position="71"/>
    </location>
</feature>
<dbReference type="AlphaFoldDB" id="A0A5S5DL18"/>
<evidence type="ECO:0000256" key="2">
    <source>
        <dbReference type="SAM" id="SignalP"/>
    </source>
</evidence>
<gene>
    <name evidence="3" type="ORF">BC792_105111</name>
</gene>
<dbReference type="RefSeq" id="WP_148908011.1">
    <property type="nucleotide sequence ID" value="NZ_VNHX01000005.1"/>
</dbReference>
<keyword evidence="2" id="KW-0732">Signal</keyword>
<name>A0A5S5DL18_9SPHI</name>
<evidence type="ECO:0000313" key="4">
    <source>
        <dbReference type="Proteomes" id="UP000325105"/>
    </source>
</evidence>
<dbReference type="Proteomes" id="UP000325105">
    <property type="component" value="Unassembled WGS sequence"/>
</dbReference>
<proteinExistence type="predicted"/>